<feature type="transmembrane region" description="Helical" evidence="1">
    <location>
        <begin position="101"/>
        <end position="119"/>
    </location>
</feature>
<accession>A0AA35K0D8</accession>
<dbReference type="AlphaFoldDB" id="A0AA35K0D8"/>
<keyword evidence="1" id="KW-0472">Membrane</keyword>
<dbReference type="Proteomes" id="UP001178461">
    <property type="component" value="Chromosome 3"/>
</dbReference>
<evidence type="ECO:0000256" key="1">
    <source>
        <dbReference type="SAM" id="Phobius"/>
    </source>
</evidence>
<proteinExistence type="predicted"/>
<keyword evidence="1" id="KW-1133">Transmembrane helix</keyword>
<organism evidence="2 3">
    <name type="scientific">Podarcis lilfordi</name>
    <name type="common">Lilford's wall lizard</name>
    <dbReference type="NCBI Taxonomy" id="74358"/>
    <lineage>
        <taxon>Eukaryota</taxon>
        <taxon>Metazoa</taxon>
        <taxon>Chordata</taxon>
        <taxon>Craniata</taxon>
        <taxon>Vertebrata</taxon>
        <taxon>Euteleostomi</taxon>
        <taxon>Lepidosauria</taxon>
        <taxon>Squamata</taxon>
        <taxon>Bifurcata</taxon>
        <taxon>Unidentata</taxon>
        <taxon>Episquamata</taxon>
        <taxon>Laterata</taxon>
        <taxon>Lacertibaenia</taxon>
        <taxon>Lacertidae</taxon>
        <taxon>Podarcis</taxon>
    </lineage>
</organism>
<evidence type="ECO:0000313" key="3">
    <source>
        <dbReference type="Proteomes" id="UP001178461"/>
    </source>
</evidence>
<reference evidence="2" key="1">
    <citation type="submission" date="2022-12" db="EMBL/GenBank/DDBJ databases">
        <authorList>
            <person name="Alioto T."/>
            <person name="Alioto T."/>
            <person name="Gomez Garrido J."/>
        </authorList>
    </citation>
    <scope>NUCLEOTIDE SEQUENCE</scope>
</reference>
<keyword evidence="3" id="KW-1185">Reference proteome</keyword>
<keyword evidence="1" id="KW-0812">Transmembrane</keyword>
<gene>
    <name evidence="2" type="ORF">PODLI_1B024991</name>
</gene>
<protein>
    <submittedName>
        <fullName evidence="2">Uncharacterized protein</fullName>
    </submittedName>
</protein>
<dbReference type="EMBL" id="OX395128">
    <property type="protein sequence ID" value="CAI5769487.1"/>
    <property type="molecule type" value="Genomic_DNA"/>
</dbReference>
<name>A0AA35K0D8_9SAUR</name>
<evidence type="ECO:0000313" key="2">
    <source>
        <dbReference type="EMBL" id="CAI5769487.1"/>
    </source>
</evidence>
<sequence>MTPGPAGKYFIYIKLVFLESETTGRAVSDQTKGPKSNILFPTVSDHMPLGSPKARHGGNNYFSPATGGLQMAIMTNGHSLTFSLWVTSREGRGATMTRQGLLFLFFLHGVGLCTVPLHIKYIAAKAFIFLVQSICHFALSFTSTKACIYQYYIHGHTTSKALQEADKSHIQLRSALLSSTTNKEPLAVDRPVEDSLMCCLIF</sequence>